<keyword evidence="3" id="KW-1185">Reference proteome</keyword>
<reference evidence="2" key="1">
    <citation type="journal article" date="2022" name="IScience">
        <title>Evolution of zygomycete secretomes and the origins of terrestrial fungal ecologies.</title>
        <authorList>
            <person name="Chang Y."/>
            <person name="Wang Y."/>
            <person name="Mondo S."/>
            <person name="Ahrendt S."/>
            <person name="Andreopoulos W."/>
            <person name="Barry K."/>
            <person name="Beard J."/>
            <person name="Benny G.L."/>
            <person name="Blankenship S."/>
            <person name="Bonito G."/>
            <person name="Cuomo C."/>
            <person name="Desiro A."/>
            <person name="Gervers K.A."/>
            <person name="Hundley H."/>
            <person name="Kuo A."/>
            <person name="LaButti K."/>
            <person name="Lang B.F."/>
            <person name="Lipzen A."/>
            <person name="O'Donnell K."/>
            <person name="Pangilinan J."/>
            <person name="Reynolds N."/>
            <person name="Sandor L."/>
            <person name="Smith M.E."/>
            <person name="Tsang A."/>
            <person name="Grigoriev I.V."/>
            <person name="Stajich J.E."/>
            <person name="Spatafora J.W."/>
        </authorList>
    </citation>
    <scope>NUCLEOTIDE SEQUENCE</scope>
    <source>
        <strain evidence="2">RSA 2281</strain>
    </source>
</reference>
<dbReference type="SMART" id="SM00355">
    <property type="entry name" value="ZnF_C2H2"/>
    <property type="match status" value="4"/>
</dbReference>
<feature type="domain" description="C2H2-type" evidence="1">
    <location>
        <begin position="205"/>
        <end position="231"/>
    </location>
</feature>
<comment type="caution">
    <text evidence="2">The sequence shown here is derived from an EMBL/GenBank/DDBJ whole genome shotgun (WGS) entry which is preliminary data.</text>
</comment>
<evidence type="ECO:0000313" key="3">
    <source>
        <dbReference type="Proteomes" id="UP001209540"/>
    </source>
</evidence>
<evidence type="ECO:0000313" key="2">
    <source>
        <dbReference type="EMBL" id="KAI9248876.1"/>
    </source>
</evidence>
<dbReference type="Proteomes" id="UP001209540">
    <property type="component" value="Unassembled WGS sequence"/>
</dbReference>
<feature type="domain" description="C2H2-type" evidence="1">
    <location>
        <begin position="129"/>
        <end position="154"/>
    </location>
</feature>
<reference evidence="2" key="2">
    <citation type="submission" date="2023-02" db="EMBL/GenBank/DDBJ databases">
        <authorList>
            <consortium name="DOE Joint Genome Institute"/>
            <person name="Mondo S.J."/>
            <person name="Chang Y."/>
            <person name="Wang Y."/>
            <person name="Ahrendt S."/>
            <person name="Andreopoulos W."/>
            <person name="Barry K."/>
            <person name="Beard J."/>
            <person name="Benny G.L."/>
            <person name="Blankenship S."/>
            <person name="Bonito G."/>
            <person name="Cuomo C."/>
            <person name="Desiro A."/>
            <person name="Gervers K.A."/>
            <person name="Hundley H."/>
            <person name="Kuo A."/>
            <person name="LaButti K."/>
            <person name="Lang B.F."/>
            <person name="Lipzen A."/>
            <person name="O'Donnell K."/>
            <person name="Pangilinan J."/>
            <person name="Reynolds N."/>
            <person name="Sandor L."/>
            <person name="Smith M.W."/>
            <person name="Tsang A."/>
            <person name="Grigoriev I.V."/>
            <person name="Stajich J.E."/>
            <person name="Spatafora J.W."/>
        </authorList>
    </citation>
    <scope>NUCLEOTIDE SEQUENCE</scope>
    <source>
        <strain evidence="2">RSA 2281</strain>
    </source>
</reference>
<gene>
    <name evidence="2" type="ORF">BDA99DRAFT_227427</name>
</gene>
<name>A0AAD5JQD6_9FUNG</name>
<organism evidence="2 3">
    <name type="scientific">Phascolomyces articulosus</name>
    <dbReference type="NCBI Taxonomy" id="60185"/>
    <lineage>
        <taxon>Eukaryota</taxon>
        <taxon>Fungi</taxon>
        <taxon>Fungi incertae sedis</taxon>
        <taxon>Mucoromycota</taxon>
        <taxon>Mucoromycotina</taxon>
        <taxon>Mucoromycetes</taxon>
        <taxon>Mucorales</taxon>
        <taxon>Lichtheimiaceae</taxon>
        <taxon>Phascolomyces</taxon>
    </lineage>
</organism>
<proteinExistence type="predicted"/>
<evidence type="ECO:0000259" key="1">
    <source>
        <dbReference type="SMART" id="SM00355"/>
    </source>
</evidence>
<sequence>MHHFPGLEKTLGNDKNHKTTFGKIIDYDANSRNLLDEGDAIIVEKQVLGPPYYCPFRGCNKISNRERKHIYKHIKERHDQGFSFSRKGGYVFKNRHGQTVDFTENSKDLVADGDKIVHVRNLKNKKVLYYCPYQGCDYSPRFSTSVYRHIREKHYPAFPKFTVPGKKVFKTTTNQIIDFTENTRNLLKSGDPLLVENIIASAKRYYCPYRACSFVSRCKRSMVIKHIRMRHFPELQHMYMGGRVTMKTTSGKIIDFAESSKSLLSDGEVILVHVKQEGRFYCPYQDCTCTTISSKSHMYPHIRKRHFPELPSLASLLNPLILKRYSDKSLILD</sequence>
<dbReference type="EMBL" id="JAIXMP010000037">
    <property type="protein sequence ID" value="KAI9248876.1"/>
    <property type="molecule type" value="Genomic_DNA"/>
</dbReference>
<accession>A0AAD5JQD6</accession>
<feature type="domain" description="C2H2-type" evidence="1">
    <location>
        <begin position="52"/>
        <end position="78"/>
    </location>
</feature>
<feature type="domain" description="C2H2-type" evidence="1">
    <location>
        <begin position="280"/>
        <end position="306"/>
    </location>
</feature>
<protein>
    <recommendedName>
        <fullName evidence="1">C2H2-type domain-containing protein</fullName>
    </recommendedName>
</protein>
<dbReference type="InterPro" id="IPR013087">
    <property type="entry name" value="Znf_C2H2_type"/>
</dbReference>
<dbReference type="AlphaFoldDB" id="A0AAD5JQD6"/>